<sequence length="541" mass="60875">MEEVSCALEVDVNGQETFLVDKRILSSFSGRISKLFGKSTETKTKLKLIFHDFPGGADGFELMARFCYNNGRTHITPSNISLLHCVAHFMEMTKDISGNGNLIEQTEKSLEEIGYWSWSELVEALKQCQTLLPAAISSVLLQKCLESLVAKLVSSSDENSSISSPDSSGFRFSCDTKSTESGKNIYSRPNWWFEDLVILNPELIDKVIKTMLSRKFDHLTISKFLFYYQKSRSLGVNLDKKRKITETVIDLLFLLDWSSVSCKSLFGILWVALGLNISKCSRTKLEGMIGLQLDQATLDNLLIPSPPGINSLYDVNLVLRFLKSFLLGGDSWVSITRMKKVANLIDLYISEVAPDPSLRPSKFVALAIAVPDSGRDSYDEIYRAMDMYLEVHAGLSEEEKMKICCALNYEKLSSSACKHLAQNTKFPSRTTVQALISQQSKLNNLLQETNHLNSRCSYTEKENGGKRDKDKEQVVLYAKKLDFSTENEKLREHIQGMQWRVMELEKICRKMQTQLAKVIKSKVSSSSSSGNGARSLPRLCS</sequence>
<proteinExistence type="inferred from homology"/>
<dbReference type="EMBL" id="MVGT01001192">
    <property type="protein sequence ID" value="OVA13173.1"/>
    <property type="molecule type" value="Genomic_DNA"/>
</dbReference>
<evidence type="ECO:0000256" key="2">
    <source>
        <dbReference type="ARBA" id="ARBA00022786"/>
    </source>
</evidence>
<dbReference type="PANTHER" id="PTHR32370">
    <property type="entry name" value="OS12G0117600 PROTEIN"/>
    <property type="match status" value="1"/>
</dbReference>
<gene>
    <name evidence="7" type="ORF">BVC80_8917g38</name>
</gene>
<dbReference type="GO" id="GO:0016567">
    <property type="term" value="P:protein ubiquitination"/>
    <property type="evidence" value="ECO:0007669"/>
    <property type="project" value="UniProtKB-UniPathway"/>
</dbReference>
<dbReference type="Pfam" id="PF03000">
    <property type="entry name" value="NPH3"/>
    <property type="match status" value="1"/>
</dbReference>
<evidence type="ECO:0000256" key="4">
    <source>
        <dbReference type="SAM" id="MobiDB-lite"/>
    </source>
</evidence>
<evidence type="ECO:0000256" key="1">
    <source>
        <dbReference type="ARBA" id="ARBA00004906"/>
    </source>
</evidence>
<dbReference type="OrthoDB" id="624345at2759"/>
<comment type="similarity">
    <text evidence="3">Belongs to the NPH3 family.</text>
</comment>
<dbReference type="InterPro" id="IPR011333">
    <property type="entry name" value="SKP1/BTB/POZ_sf"/>
</dbReference>
<dbReference type="InParanoid" id="A0A200QRV4"/>
<dbReference type="FunCoup" id="A0A200QRV4">
    <property type="interactions" value="1327"/>
</dbReference>
<keyword evidence="2" id="KW-0833">Ubl conjugation pathway</keyword>
<dbReference type="PROSITE" id="PS50097">
    <property type="entry name" value="BTB"/>
    <property type="match status" value="1"/>
</dbReference>
<dbReference type="SUPFAM" id="SSF54695">
    <property type="entry name" value="POZ domain"/>
    <property type="match status" value="1"/>
</dbReference>
<feature type="domain" description="NPH3" evidence="6">
    <location>
        <begin position="190"/>
        <end position="441"/>
    </location>
</feature>
<dbReference type="InterPro" id="IPR027356">
    <property type="entry name" value="NPH3_dom"/>
</dbReference>
<feature type="region of interest" description="Disordered" evidence="4">
    <location>
        <begin position="522"/>
        <end position="541"/>
    </location>
</feature>
<feature type="domain" description="BTB" evidence="5">
    <location>
        <begin position="6"/>
        <end position="70"/>
    </location>
</feature>
<dbReference type="InterPro" id="IPR043454">
    <property type="entry name" value="NPH3/RPT2-like"/>
</dbReference>
<keyword evidence="8" id="KW-1185">Reference proteome</keyword>
<evidence type="ECO:0000259" key="6">
    <source>
        <dbReference type="PROSITE" id="PS51649"/>
    </source>
</evidence>
<comment type="caution">
    <text evidence="7">The sequence shown here is derived from an EMBL/GenBank/DDBJ whole genome shotgun (WGS) entry which is preliminary data.</text>
</comment>
<dbReference type="InterPro" id="IPR000210">
    <property type="entry name" value="BTB/POZ_dom"/>
</dbReference>
<organism evidence="7 8">
    <name type="scientific">Macleaya cordata</name>
    <name type="common">Five-seeded plume-poppy</name>
    <name type="synonym">Bocconia cordata</name>
    <dbReference type="NCBI Taxonomy" id="56857"/>
    <lineage>
        <taxon>Eukaryota</taxon>
        <taxon>Viridiplantae</taxon>
        <taxon>Streptophyta</taxon>
        <taxon>Embryophyta</taxon>
        <taxon>Tracheophyta</taxon>
        <taxon>Spermatophyta</taxon>
        <taxon>Magnoliopsida</taxon>
        <taxon>Ranunculales</taxon>
        <taxon>Papaveraceae</taxon>
        <taxon>Papaveroideae</taxon>
        <taxon>Macleaya</taxon>
    </lineage>
</organism>
<dbReference type="Proteomes" id="UP000195402">
    <property type="component" value="Unassembled WGS sequence"/>
</dbReference>
<dbReference type="PROSITE" id="PS51649">
    <property type="entry name" value="NPH3"/>
    <property type="match status" value="1"/>
</dbReference>
<dbReference type="Gene3D" id="3.30.710.10">
    <property type="entry name" value="Potassium Channel Kv1.1, Chain A"/>
    <property type="match status" value="1"/>
</dbReference>
<dbReference type="SMART" id="SM00225">
    <property type="entry name" value="BTB"/>
    <property type="match status" value="1"/>
</dbReference>
<comment type="pathway">
    <text evidence="1">Protein modification; protein ubiquitination.</text>
</comment>
<evidence type="ECO:0000313" key="7">
    <source>
        <dbReference type="EMBL" id="OVA13173.1"/>
    </source>
</evidence>
<dbReference type="STRING" id="56857.A0A200QRV4"/>
<accession>A0A200QRV4</accession>
<protein>
    <submittedName>
        <fullName evidence="7">BTB/POZ-like</fullName>
    </submittedName>
</protein>
<evidence type="ECO:0000313" key="8">
    <source>
        <dbReference type="Proteomes" id="UP000195402"/>
    </source>
</evidence>
<dbReference type="AlphaFoldDB" id="A0A200QRV4"/>
<reference evidence="7 8" key="1">
    <citation type="journal article" date="2017" name="Mol. Plant">
        <title>The Genome of Medicinal Plant Macleaya cordata Provides New Insights into Benzylisoquinoline Alkaloids Metabolism.</title>
        <authorList>
            <person name="Liu X."/>
            <person name="Liu Y."/>
            <person name="Huang P."/>
            <person name="Ma Y."/>
            <person name="Qing Z."/>
            <person name="Tang Q."/>
            <person name="Cao H."/>
            <person name="Cheng P."/>
            <person name="Zheng Y."/>
            <person name="Yuan Z."/>
            <person name="Zhou Y."/>
            <person name="Liu J."/>
            <person name="Tang Z."/>
            <person name="Zhuo Y."/>
            <person name="Zhang Y."/>
            <person name="Yu L."/>
            <person name="Huang J."/>
            <person name="Yang P."/>
            <person name="Peng Q."/>
            <person name="Zhang J."/>
            <person name="Jiang W."/>
            <person name="Zhang Z."/>
            <person name="Lin K."/>
            <person name="Ro D.K."/>
            <person name="Chen X."/>
            <person name="Xiong X."/>
            <person name="Shang Y."/>
            <person name="Huang S."/>
            <person name="Zeng J."/>
        </authorList>
    </citation>
    <scope>NUCLEOTIDE SEQUENCE [LARGE SCALE GENOMIC DNA]</scope>
    <source>
        <strain evidence="8">cv. BLH2017</strain>
        <tissue evidence="7">Root</tissue>
    </source>
</reference>
<evidence type="ECO:0000259" key="5">
    <source>
        <dbReference type="PROSITE" id="PS50097"/>
    </source>
</evidence>
<dbReference type="OMA" id="LDEMPQW"/>
<name>A0A200QRV4_MACCD</name>
<evidence type="ECO:0000256" key="3">
    <source>
        <dbReference type="PROSITE-ProRule" id="PRU00982"/>
    </source>
</evidence>
<dbReference type="UniPathway" id="UPA00143"/>